<sequence length="300" mass="31223">MRGLVPGMRSTPETARVPSEGVTAPRPGWYPDPSGRGGTFRWWDGSDWTDRTRSKLPAQNTRLVALLLGVTLVLSGGVVGLMGWRSFHDAVPPGQKATSGGGNQTPGTPAPVATTGTQQPDGQLDETTRTATLAGGRMVLPGSPYALVTDPVTVPGVFDAMFVANAPVRTGSEGSDTWAATVGLGHIPAGAWSEDDLRGFTRRALSGISEQFFGYHPSAVSKIDDTTTTVSGRPCAKISAEVDYSSAQADNRHNRSDRMVIIGCPDQDGSVIAAISSVPSDAAPSLTALAANSLDTFSLS</sequence>
<keyword evidence="2" id="KW-1133">Transmembrane helix</keyword>
<proteinExistence type="predicted"/>
<reference evidence="4" key="1">
    <citation type="journal article" date="2014" name="Int. J. Syst. Evol. Microbiol.">
        <title>Complete genome sequence of Corynebacterium casei LMG S-19264T (=DSM 44701T), isolated from a smear-ripened cheese.</title>
        <authorList>
            <consortium name="US DOE Joint Genome Institute (JGI-PGF)"/>
            <person name="Walter F."/>
            <person name="Albersmeier A."/>
            <person name="Kalinowski J."/>
            <person name="Ruckert C."/>
        </authorList>
    </citation>
    <scope>NUCLEOTIDE SEQUENCE</scope>
    <source>
        <strain evidence="4">CGMCC 4.7306</strain>
    </source>
</reference>
<dbReference type="Proteomes" id="UP000613840">
    <property type="component" value="Unassembled WGS sequence"/>
</dbReference>
<evidence type="ECO:0000259" key="3">
    <source>
        <dbReference type="Pfam" id="PF10708"/>
    </source>
</evidence>
<comment type="caution">
    <text evidence="4">The sequence shown here is derived from an EMBL/GenBank/DDBJ whole genome shotgun (WGS) entry which is preliminary data.</text>
</comment>
<feature type="transmembrane region" description="Helical" evidence="2">
    <location>
        <begin position="63"/>
        <end position="84"/>
    </location>
</feature>
<dbReference type="EMBL" id="BMMZ01000001">
    <property type="protein sequence ID" value="GGL48522.1"/>
    <property type="molecule type" value="Genomic_DNA"/>
</dbReference>
<dbReference type="InterPro" id="IPR018929">
    <property type="entry name" value="DUF2510"/>
</dbReference>
<feature type="compositionally biased region" description="Low complexity" evidence="1">
    <location>
        <begin position="105"/>
        <end position="120"/>
    </location>
</feature>
<evidence type="ECO:0000256" key="2">
    <source>
        <dbReference type="SAM" id="Phobius"/>
    </source>
</evidence>
<evidence type="ECO:0000313" key="5">
    <source>
        <dbReference type="Proteomes" id="UP000613840"/>
    </source>
</evidence>
<dbReference type="Pfam" id="PF10708">
    <property type="entry name" value="DUF2510"/>
    <property type="match status" value="1"/>
</dbReference>
<feature type="region of interest" description="Disordered" evidence="1">
    <location>
        <begin position="92"/>
        <end position="124"/>
    </location>
</feature>
<accession>A0A917W0T9</accession>
<name>A0A917W0T9_9ACTN</name>
<keyword evidence="5" id="KW-1185">Reference proteome</keyword>
<keyword evidence="2" id="KW-0472">Membrane</keyword>
<feature type="domain" description="DUF2510" evidence="3">
    <location>
        <begin position="27"/>
        <end position="59"/>
    </location>
</feature>
<keyword evidence="2" id="KW-0812">Transmembrane</keyword>
<gene>
    <name evidence="4" type="ORF">GCM10011575_03030</name>
</gene>
<reference evidence="4" key="2">
    <citation type="submission" date="2020-09" db="EMBL/GenBank/DDBJ databases">
        <authorList>
            <person name="Sun Q."/>
            <person name="Zhou Y."/>
        </authorList>
    </citation>
    <scope>NUCLEOTIDE SEQUENCE</scope>
    <source>
        <strain evidence="4">CGMCC 4.7306</strain>
    </source>
</reference>
<dbReference type="AlphaFoldDB" id="A0A917W0T9"/>
<protein>
    <recommendedName>
        <fullName evidence="3">DUF2510 domain-containing protein</fullName>
    </recommendedName>
</protein>
<feature type="region of interest" description="Disordered" evidence="1">
    <location>
        <begin position="1"/>
        <end position="33"/>
    </location>
</feature>
<organism evidence="4 5">
    <name type="scientific">Microlunatus endophyticus</name>
    <dbReference type="NCBI Taxonomy" id="1716077"/>
    <lineage>
        <taxon>Bacteria</taxon>
        <taxon>Bacillati</taxon>
        <taxon>Actinomycetota</taxon>
        <taxon>Actinomycetes</taxon>
        <taxon>Propionibacteriales</taxon>
        <taxon>Propionibacteriaceae</taxon>
        <taxon>Microlunatus</taxon>
    </lineage>
</organism>
<evidence type="ECO:0000313" key="4">
    <source>
        <dbReference type="EMBL" id="GGL48522.1"/>
    </source>
</evidence>
<evidence type="ECO:0000256" key="1">
    <source>
        <dbReference type="SAM" id="MobiDB-lite"/>
    </source>
</evidence>